<keyword evidence="4" id="KW-1185">Reference proteome</keyword>
<dbReference type="Proteomes" id="UP000471298">
    <property type="component" value="Unassembled WGS sequence"/>
</dbReference>
<dbReference type="Pfam" id="PF12849">
    <property type="entry name" value="PBP_like_2"/>
    <property type="match status" value="1"/>
</dbReference>
<dbReference type="InterPro" id="IPR024370">
    <property type="entry name" value="PBP_domain"/>
</dbReference>
<evidence type="ECO:0000313" key="4">
    <source>
        <dbReference type="Proteomes" id="UP000471298"/>
    </source>
</evidence>
<name>A0A6N7ETV8_9GAMM</name>
<organism evidence="3 4">
    <name type="scientific">Ostreibacterium oceani</name>
    <dbReference type="NCBI Taxonomy" id="2654998"/>
    <lineage>
        <taxon>Bacteria</taxon>
        <taxon>Pseudomonadati</taxon>
        <taxon>Pseudomonadota</taxon>
        <taxon>Gammaproteobacteria</taxon>
        <taxon>Cardiobacteriales</taxon>
        <taxon>Ostreibacteriaceae</taxon>
        <taxon>Ostreibacterium</taxon>
    </lineage>
</organism>
<evidence type="ECO:0000313" key="3">
    <source>
        <dbReference type="EMBL" id="MPV85393.1"/>
    </source>
</evidence>
<proteinExistence type="predicted"/>
<dbReference type="EMBL" id="WHNW01000001">
    <property type="protein sequence ID" value="MPV85393.1"/>
    <property type="molecule type" value="Genomic_DNA"/>
</dbReference>
<protein>
    <recommendedName>
        <fullName evidence="2">PBP domain-containing protein</fullName>
    </recommendedName>
</protein>
<dbReference type="Gene3D" id="3.40.190.10">
    <property type="entry name" value="Periplasmic binding protein-like II"/>
    <property type="match status" value="2"/>
</dbReference>
<feature type="domain" description="PBP" evidence="2">
    <location>
        <begin position="23"/>
        <end position="245"/>
    </location>
</feature>
<comment type="caution">
    <text evidence="3">The sequence shown here is derived from an EMBL/GenBank/DDBJ whole genome shotgun (WGS) entry which is preliminary data.</text>
</comment>
<dbReference type="PANTHER" id="PTHR37945">
    <property type="entry name" value="EXTRACELLULAR TUNGSTATE BINDING PROTEIN"/>
    <property type="match status" value="1"/>
</dbReference>
<feature type="signal peptide" evidence="1">
    <location>
        <begin position="1"/>
        <end position="20"/>
    </location>
</feature>
<dbReference type="SUPFAM" id="SSF53850">
    <property type="entry name" value="Periplasmic binding protein-like II"/>
    <property type="match status" value="1"/>
</dbReference>
<keyword evidence="1" id="KW-0732">Signal</keyword>
<dbReference type="InterPro" id="IPR052738">
    <property type="entry name" value="ABC-Tungstate_binding"/>
</dbReference>
<feature type="chain" id="PRO_5027058848" description="PBP domain-containing protein" evidence="1">
    <location>
        <begin position="21"/>
        <end position="286"/>
    </location>
</feature>
<gene>
    <name evidence="3" type="ORF">GCU85_01420</name>
</gene>
<dbReference type="InParanoid" id="A0A6N7ETV8"/>
<dbReference type="AlphaFoldDB" id="A0A6N7ETV8"/>
<evidence type="ECO:0000259" key="2">
    <source>
        <dbReference type="Pfam" id="PF12849"/>
    </source>
</evidence>
<sequence>MPIKPFLTICFLLFLSHAKADVTIASTTSTQNSGLYDYLIPILEKEIGESIKVVAVGTGQALKLGENGDADLLIVHAPKKEIEFVSAGHGVDRRPFMYNEFFIVGPSENPAGLAVGQDVKTAFAAIEAAGQAGELTFASRGDDSGTHFREMMIWDAAAIAPQGDWYLQTGSGMGATLNIAAGKNAHTLTDSSTWLNFANKQNLVKLFAGNPILFNQYSVIRIPKEKYPHVNDDKAKQIADWLVSETGQSAINAYHIKGEQAFTANASDAAAAEAAEEAANASEASN</sequence>
<reference evidence="3 4" key="1">
    <citation type="submission" date="2019-10" db="EMBL/GenBank/DDBJ databases">
        <title>Cardiobacteriales fam. a chemoheterotrophic member of the order Cardiobacteriales, and proposal of Cardiobacteriales fam. nov.</title>
        <authorList>
            <person name="Wang C."/>
        </authorList>
    </citation>
    <scope>NUCLEOTIDE SEQUENCE [LARGE SCALE GENOMIC DNA]</scope>
    <source>
        <strain evidence="3 4">ML27</strain>
    </source>
</reference>
<evidence type="ECO:0000256" key="1">
    <source>
        <dbReference type="SAM" id="SignalP"/>
    </source>
</evidence>
<dbReference type="PANTHER" id="PTHR37945:SF1">
    <property type="entry name" value="EXTRACELLULAR TUNGSTATE BINDING PROTEIN"/>
    <property type="match status" value="1"/>
</dbReference>
<accession>A0A6N7ETV8</accession>